<dbReference type="Ensembl" id="ENSFCTT00005076708.1">
    <property type="protein sequence ID" value="ENSFCTP00005053774.1"/>
    <property type="gene ID" value="ENSFCTG00005027051.1"/>
</dbReference>
<evidence type="ECO:0000256" key="10">
    <source>
        <dbReference type="ARBA" id="ARBA00023128"/>
    </source>
</evidence>
<evidence type="ECO:0000256" key="20">
    <source>
        <dbReference type="ARBA" id="ARBA00049013"/>
    </source>
</evidence>
<evidence type="ECO:0000256" key="13">
    <source>
        <dbReference type="ARBA" id="ARBA00023278"/>
    </source>
</evidence>
<keyword evidence="10" id="KW-0496">Mitochondrion</keyword>
<evidence type="ECO:0000256" key="21">
    <source>
        <dbReference type="SAM" id="MobiDB-lite"/>
    </source>
</evidence>
<feature type="compositionally biased region" description="Polar residues" evidence="21">
    <location>
        <begin position="107"/>
        <end position="116"/>
    </location>
</feature>
<evidence type="ECO:0000259" key="22">
    <source>
        <dbReference type="Pfam" id="PF00155"/>
    </source>
</evidence>
<sequence length="774" mass="85495">MRGAHSGCILGRRRSRPEGSRGQGQRFGSAWPGCLPTPPQPPPPLQSPAQDQCTLSDMETVVRRCPFLSRVPQAFLQKAGKSLLFYAQNCPKMMEVGAKPAPRALSTSTVHCQQVKETPPASEKDKTAKAEGQQAPDGSQQTPDGTQIPSGHPSLATSQGTASKCPFLAAQMSQKGSSVFCKASLELQEDVQEMHAVRKEVAQTSVNPGVISVKTDSGEPSGLLKNFQDIMRKQRPERVSHLLQDNLPKSVSTFQYDRFFEKKIDEKKNDHTYRVFKTVNRRAHIFPMADDYSDSLITKKQVSVWCSNDYLGMSRHPRVCGAVMDTLKQHGAGAGGTRNISGTSKFHVDLEQELADLHGKDAALLFSSCFVANDSTLFTLARMMPGCEIYSDSGNHASMIQGIRNSRVPKYIFRHNDVSHLRELLQRSDPSVPKIVAFETVHSMDGAVCPLEELCDVAHEFGAITFVDEVHAVGLYGARGGGIGDRDGVMPKMDIISGTLGKAFGCVGGYIASTSSLIDTVRSYAAGFIFTTSLPPMLLAGALESVRILKSAEGRALRRQHQRNVKLMRQMLMDAGLPVVHCPSHIIPVRVADAAKNTEVCDELMSRHNIYVQAINYPTVPRGEELLRIAPTPHHTPQMMNYFLENLLATWKRVGLELKPHSSAECNFCRRPLHFEVMSEREKSYFSGMSKHRPRKYVGPCHSFCLLLQKLRGPLKRCRLWSMGRWTSDRSVVSLSERKKMPCMSSCCRESRLPKEGARCRIKGALQVGGSEGS</sequence>
<dbReference type="GeneTree" id="ENSGT00940000156030"/>
<feature type="domain" description="Aminotransferase class I/classII large" evidence="22">
    <location>
        <begin position="303"/>
        <end position="647"/>
    </location>
</feature>
<feature type="compositionally biased region" description="Polar residues" evidence="21">
    <location>
        <begin position="136"/>
        <end position="160"/>
    </location>
</feature>
<comment type="similarity">
    <text evidence="4">Belongs to the class-II pyridoxal-phosphate-dependent aminotransferase family.</text>
</comment>
<evidence type="ECO:0000259" key="23">
    <source>
        <dbReference type="Pfam" id="PF09029"/>
    </source>
</evidence>
<dbReference type="InterPro" id="IPR015421">
    <property type="entry name" value="PyrdxlP-dep_Trfase_major"/>
</dbReference>
<evidence type="ECO:0000256" key="16">
    <source>
        <dbReference type="ARBA" id="ARBA00039790"/>
    </source>
</evidence>
<dbReference type="EC" id="2.3.1.37" evidence="5"/>
<proteinExistence type="inferred from homology"/>
<dbReference type="InterPro" id="IPR015118">
    <property type="entry name" value="5aminolev_synth_preseq"/>
</dbReference>
<evidence type="ECO:0000256" key="4">
    <source>
        <dbReference type="ARBA" id="ARBA00008392"/>
    </source>
</evidence>
<dbReference type="PANTHER" id="PTHR13693:SF50">
    <property type="entry name" value="5-AMINOLEVULINATE SYNTHASE, NON-SPECIFIC, MITOCHONDRIAL"/>
    <property type="match status" value="1"/>
</dbReference>
<reference evidence="24 25" key="1">
    <citation type="submission" date="2021-02" db="EMBL/GenBank/DDBJ databases">
        <title>Safari Cat Assemblies.</title>
        <authorList>
            <person name="Bredemeyer K.R."/>
            <person name="Murphy W.J."/>
        </authorList>
    </citation>
    <scope>NUCLEOTIDE SEQUENCE [LARGE SCALE GENOMIC DNA]</scope>
</reference>
<dbReference type="InterPro" id="IPR015424">
    <property type="entry name" value="PyrdxlP-dep_Trfase"/>
</dbReference>
<evidence type="ECO:0000256" key="8">
    <source>
        <dbReference type="ARBA" id="ARBA00022898"/>
    </source>
</evidence>
<organism evidence="24 25">
    <name type="scientific">Felis catus</name>
    <name type="common">Cat</name>
    <name type="synonym">Felis silvestris catus</name>
    <dbReference type="NCBI Taxonomy" id="9685"/>
    <lineage>
        <taxon>Eukaryota</taxon>
        <taxon>Metazoa</taxon>
        <taxon>Chordata</taxon>
        <taxon>Craniata</taxon>
        <taxon>Vertebrata</taxon>
        <taxon>Euteleostomi</taxon>
        <taxon>Mammalia</taxon>
        <taxon>Eutheria</taxon>
        <taxon>Laurasiatheria</taxon>
        <taxon>Carnivora</taxon>
        <taxon>Feliformia</taxon>
        <taxon>Felidae</taxon>
        <taxon>Felinae</taxon>
        <taxon>Felis</taxon>
    </lineage>
</organism>
<dbReference type="InterPro" id="IPR001917">
    <property type="entry name" value="Aminotrans_II_pyridoxalP_BS"/>
</dbReference>
<reference evidence="24" key="3">
    <citation type="submission" date="2025-09" db="UniProtKB">
        <authorList>
            <consortium name="Ensembl"/>
        </authorList>
    </citation>
    <scope>IDENTIFICATION</scope>
    <source>
        <strain evidence="24">breed Abyssinian</strain>
    </source>
</reference>
<comment type="subcellular location">
    <subcellularLocation>
        <location evidence="2">Mitochondrion inner membrane</location>
        <topology evidence="2">Peripheral membrane protein</topology>
    </subcellularLocation>
</comment>
<comment type="catalytic activity">
    <reaction evidence="20">
        <text>succinyl-CoA + glycine + H(+) = 5-aminolevulinate + CO2 + CoA</text>
        <dbReference type="Rhea" id="RHEA:12921"/>
        <dbReference type="ChEBI" id="CHEBI:15378"/>
        <dbReference type="ChEBI" id="CHEBI:16526"/>
        <dbReference type="ChEBI" id="CHEBI:57287"/>
        <dbReference type="ChEBI" id="CHEBI:57292"/>
        <dbReference type="ChEBI" id="CHEBI:57305"/>
        <dbReference type="ChEBI" id="CHEBI:356416"/>
        <dbReference type="EC" id="2.3.1.37"/>
    </reaction>
    <physiologicalReaction direction="left-to-right" evidence="20">
        <dbReference type="Rhea" id="RHEA:12922"/>
    </physiologicalReaction>
</comment>
<name>A0ABI8A3L1_FELCA</name>
<keyword evidence="6" id="KW-0808">Transferase</keyword>
<evidence type="ECO:0000256" key="2">
    <source>
        <dbReference type="ARBA" id="ARBA00004637"/>
    </source>
</evidence>
<evidence type="ECO:0000256" key="6">
    <source>
        <dbReference type="ARBA" id="ARBA00022679"/>
    </source>
</evidence>
<evidence type="ECO:0000256" key="11">
    <source>
        <dbReference type="ARBA" id="ARBA00023133"/>
    </source>
</evidence>
<dbReference type="NCBIfam" id="TIGR01821">
    <property type="entry name" value="5aminolev_synth"/>
    <property type="match status" value="1"/>
</dbReference>
<comment type="pathway">
    <text evidence="3">Porphyrin-containing compound metabolism; protoporphyrin-IX biosynthesis; 5-aminolevulinate from glycine: step 1/1.</text>
</comment>
<keyword evidence="8" id="KW-0663">Pyridoxal phosphate</keyword>
<evidence type="ECO:0000256" key="18">
    <source>
        <dbReference type="ARBA" id="ARBA00042219"/>
    </source>
</evidence>
<feature type="region of interest" description="Disordered" evidence="21">
    <location>
        <begin position="107"/>
        <end position="160"/>
    </location>
</feature>
<gene>
    <name evidence="24" type="primary">ALAS1</name>
</gene>
<keyword evidence="13" id="KW-0379">Hydroxylation</keyword>
<keyword evidence="12" id="KW-0472">Membrane</keyword>
<dbReference type="InterPro" id="IPR015422">
    <property type="entry name" value="PyrdxlP-dep_Trfase_small"/>
</dbReference>
<dbReference type="Gene3D" id="3.90.1150.10">
    <property type="entry name" value="Aspartate Aminotransferase, domain 1"/>
    <property type="match status" value="1"/>
</dbReference>
<accession>A0ABI8A3L1</accession>
<dbReference type="CDD" id="cd06454">
    <property type="entry name" value="KBL_like"/>
    <property type="match status" value="1"/>
</dbReference>
<evidence type="ECO:0000256" key="7">
    <source>
        <dbReference type="ARBA" id="ARBA00022792"/>
    </source>
</evidence>
<dbReference type="InterPro" id="IPR050087">
    <property type="entry name" value="AON_synthase_class-II"/>
</dbReference>
<evidence type="ECO:0000256" key="15">
    <source>
        <dbReference type="ARBA" id="ARBA00037218"/>
    </source>
</evidence>
<reference evidence="24" key="2">
    <citation type="submission" date="2025-08" db="UniProtKB">
        <authorList>
            <consortium name="Ensembl"/>
        </authorList>
    </citation>
    <scope>IDENTIFICATION</scope>
    <source>
        <strain evidence="24">breed Abyssinian</strain>
    </source>
</reference>
<dbReference type="InterPro" id="IPR010961">
    <property type="entry name" value="4pyrrol_synth_NH2levulA_synth"/>
</dbReference>
<comment type="function">
    <text evidence="15">Catalyzes the pyridoxal 5'-phosphate (PLP)-dependent condensation of succinyl-CoA and glycine to form aminolevulinic acid (ALA), with CoA and CO2 as by-products.</text>
</comment>
<feature type="domain" description="5-aminolevulinate synthase presequence" evidence="23">
    <location>
        <begin position="59"/>
        <end position="195"/>
    </location>
</feature>
<evidence type="ECO:0000313" key="24">
    <source>
        <dbReference type="Ensembl" id="ENSFCTP00005053774.1"/>
    </source>
</evidence>
<evidence type="ECO:0000313" key="25">
    <source>
        <dbReference type="Proteomes" id="UP000823872"/>
    </source>
</evidence>
<dbReference type="Gene3D" id="3.40.640.10">
    <property type="entry name" value="Type I PLP-dependent aspartate aminotransferase-like (Major domain)"/>
    <property type="match status" value="1"/>
</dbReference>
<evidence type="ECO:0000256" key="17">
    <source>
        <dbReference type="ARBA" id="ARBA00042079"/>
    </source>
</evidence>
<evidence type="ECO:0000256" key="1">
    <source>
        <dbReference type="ARBA" id="ARBA00001933"/>
    </source>
</evidence>
<protein>
    <recommendedName>
        <fullName evidence="16">5-aminolevulinate synthase, non-specific, mitochondrial</fullName>
        <ecNumber evidence="5">2.3.1.37</ecNumber>
    </recommendedName>
    <alternativeName>
        <fullName evidence="19">5-aminolevulinic acid synthase 1</fullName>
    </alternativeName>
    <alternativeName>
        <fullName evidence="18">Delta-ALA synthase 1</fullName>
    </alternativeName>
    <alternativeName>
        <fullName evidence="17">Delta-aminolevulinate synthase 1</fullName>
    </alternativeName>
</protein>
<evidence type="ECO:0000256" key="9">
    <source>
        <dbReference type="ARBA" id="ARBA00022946"/>
    </source>
</evidence>
<evidence type="ECO:0000256" key="14">
    <source>
        <dbReference type="ARBA" id="ARBA00023315"/>
    </source>
</evidence>
<evidence type="ECO:0000256" key="3">
    <source>
        <dbReference type="ARBA" id="ARBA00005029"/>
    </source>
</evidence>
<evidence type="ECO:0000256" key="5">
    <source>
        <dbReference type="ARBA" id="ARBA00013257"/>
    </source>
</evidence>
<keyword evidence="14" id="KW-0012">Acyltransferase</keyword>
<comment type="cofactor">
    <cofactor evidence="1">
        <name>pyridoxal 5'-phosphate</name>
        <dbReference type="ChEBI" id="CHEBI:597326"/>
    </cofactor>
</comment>
<keyword evidence="25" id="KW-1185">Reference proteome</keyword>
<dbReference type="Proteomes" id="UP000823872">
    <property type="component" value="Chromosome A2"/>
</dbReference>
<keyword evidence="11" id="KW-0350">Heme biosynthesis</keyword>
<feature type="compositionally biased region" description="Pro residues" evidence="21">
    <location>
        <begin position="35"/>
        <end position="46"/>
    </location>
</feature>
<evidence type="ECO:0000256" key="19">
    <source>
        <dbReference type="ARBA" id="ARBA00042303"/>
    </source>
</evidence>
<dbReference type="Pfam" id="PF09029">
    <property type="entry name" value="Preseq_ALAS"/>
    <property type="match status" value="1"/>
</dbReference>
<feature type="region of interest" description="Disordered" evidence="21">
    <location>
        <begin position="1"/>
        <end position="51"/>
    </location>
</feature>
<dbReference type="PROSITE" id="PS00599">
    <property type="entry name" value="AA_TRANSFER_CLASS_2"/>
    <property type="match status" value="1"/>
</dbReference>
<dbReference type="SUPFAM" id="SSF53383">
    <property type="entry name" value="PLP-dependent transferases"/>
    <property type="match status" value="1"/>
</dbReference>
<dbReference type="InterPro" id="IPR004839">
    <property type="entry name" value="Aminotransferase_I/II_large"/>
</dbReference>
<dbReference type="PANTHER" id="PTHR13693">
    <property type="entry name" value="CLASS II AMINOTRANSFERASE/8-AMINO-7-OXONONANOATE SYNTHASE"/>
    <property type="match status" value="1"/>
</dbReference>
<evidence type="ECO:0000256" key="12">
    <source>
        <dbReference type="ARBA" id="ARBA00023136"/>
    </source>
</evidence>
<keyword evidence="7" id="KW-0999">Mitochondrion inner membrane</keyword>
<keyword evidence="9" id="KW-0809">Transit peptide</keyword>
<dbReference type="Pfam" id="PF00155">
    <property type="entry name" value="Aminotran_1_2"/>
    <property type="match status" value="1"/>
</dbReference>